<evidence type="ECO:0000256" key="1">
    <source>
        <dbReference type="SAM" id="MobiDB-lite"/>
    </source>
</evidence>
<accession>G0NDN7</accession>
<evidence type="ECO:0000313" key="2">
    <source>
        <dbReference type="EMBL" id="EGT58391.1"/>
    </source>
</evidence>
<proteinExistence type="predicted"/>
<dbReference type="OMA" id="GDEMESM"/>
<sequence length="298" mass="34446">MAFNADMPPELITFDEQVVACEVEIDTFDDEVEYEAVEPEQEEDAPEEEEYEEEGQEEPGPSGYEYQYEDEEEDPNQVFLYDEDTSQIHQLNHSRNDTEEEDIDVVEYVDPSIPSTSEPSTSSSIPTTSSAPTRHFTTSVQGMPPAPPNTYYLRTGPNILKGRGREVQMPVYTPVTFRTSYTEEFTRHGKRVVKRTHAPLTTEEMETMMEDAQVMQKIQNEITLLKKANEEMKKTYEDVHKRDESISMVLAEAKLKLKDANEEKRRLQREVALMRSTNSQLVRKAPPGRLYQYPHRPH</sequence>
<organism evidence="3">
    <name type="scientific">Caenorhabditis brenneri</name>
    <name type="common">Nematode worm</name>
    <dbReference type="NCBI Taxonomy" id="135651"/>
    <lineage>
        <taxon>Eukaryota</taxon>
        <taxon>Metazoa</taxon>
        <taxon>Ecdysozoa</taxon>
        <taxon>Nematoda</taxon>
        <taxon>Chromadorea</taxon>
        <taxon>Rhabditida</taxon>
        <taxon>Rhabditina</taxon>
        <taxon>Rhabditomorpha</taxon>
        <taxon>Rhabditoidea</taxon>
        <taxon>Rhabditidae</taxon>
        <taxon>Peloderinae</taxon>
        <taxon>Caenorhabditis</taxon>
    </lineage>
</organism>
<dbReference type="InParanoid" id="G0NDN7"/>
<reference evidence="3" key="1">
    <citation type="submission" date="2011-07" db="EMBL/GenBank/DDBJ databases">
        <authorList>
            <consortium name="Caenorhabditis brenneri Sequencing and Analysis Consortium"/>
            <person name="Wilson R.K."/>
        </authorList>
    </citation>
    <scope>NUCLEOTIDE SEQUENCE [LARGE SCALE GENOMIC DNA]</scope>
    <source>
        <strain evidence="3">PB2801</strain>
    </source>
</reference>
<feature type="compositionally biased region" description="Low complexity" evidence="1">
    <location>
        <begin position="111"/>
        <end position="133"/>
    </location>
</feature>
<name>G0NDN7_CAEBE</name>
<keyword evidence="3" id="KW-1185">Reference proteome</keyword>
<dbReference type="FunCoup" id="G0NDN7">
    <property type="interactions" value="1808"/>
</dbReference>
<gene>
    <name evidence="2" type="ORF">CAEBREN_04107</name>
</gene>
<dbReference type="HOGENOM" id="CLU_934579_0_0_1"/>
<dbReference type="OrthoDB" id="5875054at2759"/>
<dbReference type="Proteomes" id="UP000008068">
    <property type="component" value="Unassembled WGS sequence"/>
</dbReference>
<dbReference type="EMBL" id="GL379868">
    <property type="protein sequence ID" value="EGT58391.1"/>
    <property type="molecule type" value="Genomic_DNA"/>
</dbReference>
<evidence type="ECO:0000313" key="3">
    <source>
        <dbReference type="Proteomes" id="UP000008068"/>
    </source>
</evidence>
<dbReference type="eggNOG" id="ENOG502RA3W">
    <property type="taxonomic scope" value="Eukaryota"/>
</dbReference>
<feature type="region of interest" description="Disordered" evidence="1">
    <location>
        <begin position="111"/>
        <end position="150"/>
    </location>
</feature>
<feature type="compositionally biased region" description="Acidic residues" evidence="1">
    <location>
        <begin position="67"/>
        <end position="76"/>
    </location>
</feature>
<feature type="compositionally biased region" description="Acidic residues" evidence="1">
    <location>
        <begin position="34"/>
        <end position="57"/>
    </location>
</feature>
<feature type="region of interest" description="Disordered" evidence="1">
    <location>
        <begin position="278"/>
        <end position="298"/>
    </location>
</feature>
<dbReference type="AlphaFoldDB" id="G0NDN7"/>
<feature type="region of interest" description="Disordered" evidence="1">
    <location>
        <begin position="34"/>
        <end position="76"/>
    </location>
</feature>
<protein>
    <submittedName>
        <fullName evidence="2">Uncharacterized protein</fullName>
    </submittedName>
</protein>